<reference evidence="2 3" key="1">
    <citation type="submission" date="2016-10" db="EMBL/GenBank/DDBJ databases">
        <authorList>
            <person name="de Groot N.N."/>
        </authorList>
    </citation>
    <scope>NUCLEOTIDE SEQUENCE [LARGE SCALE GENOMIC DNA]</scope>
    <source>
        <strain evidence="2 3">DSM 21800</strain>
    </source>
</reference>
<sequence length="346" mass="37918">METRILHSGGTDLEVTVPCLGIMNLGVTVDDEASMAILDRFYQAGGRFVDTSNNYGSWTPGTTAGDSERLLGRWMADRKVADDMVIATKCGAGKLDPNGPILNGTPPTNYEGLAPEVVRNQLTVSLRNLGVERVGVYYGHVDDRDRDITEVADTYSALAEEGLIAIPGLSNTVSWRLAVARAHSRQHGRAEFGAWQQQHSIYWPRPGYYEAGPVTPDMIDYAASEPDLTIMSYSPQQGGQITRPWMAVRDPYDHPASLDRLRLAHRIAHDHDATANQVIMAWHLAGPESRLVYRDGSRTHALDELPARRAAMIPIFGASSVAQLDEAIGALDVKLSDEELDLLDTV</sequence>
<dbReference type="InterPro" id="IPR023210">
    <property type="entry name" value="NADP_OxRdtase_dom"/>
</dbReference>
<dbReference type="PANTHER" id="PTHR43364:SF6">
    <property type="entry name" value="OXIDOREDUCTASE-RELATED"/>
    <property type="match status" value="1"/>
</dbReference>
<dbReference type="EMBL" id="LT629772">
    <property type="protein sequence ID" value="SDS99478.1"/>
    <property type="molecule type" value="Genomic_DNA"/>
</dbReference>
<proteinExistence type="predicted"/>
<dbReference type="PANTHER" id="PTHR43364">
    <property type="entry name" value="NADH-SPECIFIC METHYLGLYOXAL REDUCTASE-RELATED"/>
    <property type="match status" value="1"/>
</dbReference>
<accession>A0A1H1WQ83</accession>
<feature type="domain" description="NADP-dependent oxidoreductase" evidence="1">
    <location>
        <begin position="19"/>
        <end position="345"/>
    </location>
</feature>
<protein>
    <submittedName>
        <fullName evidence="2">Predicted oxidoreductase</fullName>
    </submittedName>
</protein>
<dbReference type="InterPro" id="IPR050523">
    <property type="entry name" value="AKR_Detox_Biosynth"/>
</dbReference>
<dbReference type="Pfam" id="PF00248">
    <property type="entry name" value="Aldo_ket_red"/>
    <property type="match status" value="1"/>
</dbReference>
<gene>
    <name evidence="2" type="ORF">SAMN04489812_3762</name>
</gene>
<evidence type="ECO:0000313" key="2">
    <source>
        <dbReference type="EMBL" id="SDS99478.1"/>
    </source>
</evidence>
<dbReference type="OrthoDB" id="3664926at2"/>
<dbReference type="CDD" id="cd19752">
    <property type="entry name" value="AKR_unchar"/>
    <property type="match status" value="1"/>
</dbReference>
<dbReference type="SUPFAM" id="SSF51430">
    <property type="entry name" value="NAD(P)-linked oxidoreductase"/>
    <property type="match status" value="1"/>
</dbReference>
<evidence type="ECO:0000259" key="1">
    <source>
        <dbReference type="Pfam" id="PF00248"/>
    </source>
</evidence>
<dbReference type="AlphaFoldDB" id="A0A1H1WQ83"/>
<evidence type="ECO:0000313" key="3">
    <source>
        <dbReference type="Proteomes" id="UP000199103"/>
    </source>
</evidence>
<keyword evidence="3" id="KW-1185">Reference proteome</keyword>
<organism evidence="2 3">
    <name type="scientific">Microlunatus soli</name>
    <dbReference type="NCBI Taxonomy" id="630515"/>
    <lineage>
        <taxon>Bacteria</taxon>
        <taxon>Bacillati</taxon>
        <taxon>Actinomycetota</taxon>
        <taxon>Actinomycetes</taxon>
        <taxon>Propionibacteriales</taxon>
        <taxon>Propionibacteriaceae</taxon>
        <taxon>Microlunatus</taxon>
    </lineage>
</organism>
<dbReference type="RefSeq" id="WP_091526983.1">
    <property type="nucleotide sequence ID" value="NZ_LT629772.1"/>
</dbReference>
<dbReference type="InterPro" id="IPR036812">
    <property type="entry name" value="NAD(P)_OxRdtase_dom_sf"/>
</dbReference>
<dbReference type="GO" id="GO:0005829">
    <property type="term" value="C:cytosol"/>
    <property type="evidence" value="ECO:0007669"/>
    <property type="project" value="TreeGrafter"/>
</dbReference>
<dbReference type="Proteomes" id="UP000199103">
    <property type="component" value="Chromosome I"/>
</dbReference>
<dbReference type="Gene3D" id="3.20.20.100">
    <property type="entry name" value="NADP-dependent oxidoreductase domain"/>
    <property type="match status" value="1"/>
</dbReference>
<dbReference type="STRING" id="630515.SAMN04489812_3762"/>
<name>A0A1H1WQ83_9ACTN</name>